<dbReference type="EMBL" id="JGDB01000310">
    <property type="protein sequence ID" value="EXY88107.1"/>
    <property type="molecule type" value="Genomic_DNA"/>
</dbReference>
<protein>
    <submittedName>
        <fullName evidence="1">Uncharacterized protein</fullName>
    </submittedName>
</protein>
<reference evidence="1 2" key="1">
    <citation type="submission" date="2014-02" db="EMBL/GenBank/DDBJ databases">
        <authorList>
            <person name="Sears C."/>
            <person name="Carroll K."/>
            <person name="Sack B.R."/>
            <person name="Qadri F."/>
            <person name="Myers L.L."/>
            <person name="Chung G.-T."/>
            <person name="Escheverria P."/>
            <person name="Fraser C.M."/>
            <person name="Sadzewicz L."/>
            <person name="Shefchek K.A."/>
            <person name="Tallon L."/>
            <person name="Das S.P."/>
            <person name="Daugherty S."/>
            <person name="Mongodin E.F."/>
        </authorList>
    </citation>
    <scope>NUCLEOTIDE SEQUENCE [LARGE SCALE GENOMIC DNA]</scope>
    <source>
        <strain evidence="2">3998T(B)3</strain>
    </source>
</reference>
<organism evidence="1 2">
    <name type="scientific">Bacteroides fragilis str. 3998T(B)3</name>
    <dbReference type="NCBI Taxonomy" id="1339316"/>
    <lineage>
        <taxon>Bacteria</taxon>
        <taxon>Pseudomonadati</taxon>
        <taxon>Bacteroidota</taxon>
        <taxon>Bacteroidia</taxon>
        <taxon>Bacteroidales</taxon>
        <taxon>Bacteroidaceae</taxon>
        <taxon>Bacteroides</taxon>
    </lineage>
</organism>
<proteinExistence type="predicted"/>
<dbReference type="AlphaFoldDB" id="A0A015U089"/>
<dbReference type="PATRIC" id="fig|1339316.3.peg.4989"/>
<dbReference type="Proteomes" id="UP000020773">
    <property type="component" value="Unassembled WGS sequence"/>
</dbReference>
<accession>A0A015U089</accession>
<dbReference type="RefSeq" id="WP_004319192.1">
    <property type="nucleotide sequence ID" value="NZ_JGDB01000310.1"/>
</dbReference>
<comment type="caution">
    <text evidence="1">The sequence shown here is derived from an EMBL/GenBank/DDBJ whole genome shotgun (WGS) entry which is preliminary data.</text>
</comment>
<gene>
    <name evidence="1" type="ORF">M125_5262</name>
</gene>
<name>A0A015U089_BACFG</name>
<evidence type="ECO:0000313" key="1">
    <source>
        <dbReference type="EMBL" id="EXY88107.1"/>
    </source>
</evidence>
<sequence>MNKGNTIEDFFCKQFINSGYQDRFFFELSSNKKRVKAISRICHNMMDIINENKIVEVYNSTDLIHLTDRLRELSKEKEGYCIGFFELDQKWADISEAINAGIQSNFGFAIILSDGIACICEETGITNRRAVILHSISKLKE</sequence>
<evidence type="ECO:0000313" key="2">
    <source>
        <dbReference type="Proteomes" id="UP000020773"/>
    </source>
</evidence>